<dbReference type="PIRSF" id="PIRSF036990">
    <property type="entry name" value="UCP036990_CBS_BON"/>
    <property type="match status" value="1"/>
</dbReference>
<dbReference type="Gene3D" id="3.10.580.10">
    <property type="entry name" value="CBS-domain"/>
    <property type="match status" value="1"/>
</dbReference>
<accession>A0A0U3U5V8</accession>
<feature type="domain" description="CBS" evidence="4">
    <location>
        <begin position="98"/>
        <end position="154"/>
    </location>
</feature>
<organism evidence="5">
    <name type="scientific">Streptomyces rochei</name>
    <name type="common">Streptomyces parvullus</name>
    <dbReference type="NCBI Taxonomy" id="1928"/>
    <lineage>
        <taxon>Bacteria</taxon>
        <taxon>Bacillati</taxon>
        <taxon>Actinomycetota</taxon>
        <taxon>Actinomycetes</taxon>
        <taxon>Kitasatosporales</taxon>
        <taxon>Streptomycetaceae</taxon>
        <taxon>Streptomyces</taxon>
        <taxon>Streptomyces rochei group</taxon>
    </lineage>
</organism>
<keyword evidence="7" id="KW-1185">Reference proteome</keyword>
<dbReference type="InterPro" id="IPR007055">
    <property type="entry name" value="BON_dom"/>
</dbReference>
<dbReference type="SMART" id="SM00116">
    <property type="entry name" value="CBS"/>
    <property type="match status" value="2"/>
</dbReference>
<evidence type="ECO:0000256" key="1">
    <source>
        <dbReference type="ARBA" id="ARBA00022737"/>
    </source>
</evidence>
<dbReference type="SUPFAM" id="SSF54631">
    <property type="entry name" value="CBS-domain pair"/>
    <property type="match status" value="1"/>
</dbReference>
<evidence type="ECO:0000313" key="5">
    <source>
        <dbReference type="EMBL" id="ALV82376.1"/>
    </source>
</evidence>
<proteinExistence type="predicted"/>
<gene>
    <name evidence="6" type="ORF">ACGU38_26995</name>
</gene>
<dbReference type="InterPro" id="IPR017080">
    <property type="entry name" value="UCP036990_CBS_BON"/>
</dbReference>
<evidence type="ECO:0000259" key="4">
    <source>
        <dbReference type="PROSITE" id="PS51371"/>
    </source>
</evidence>
<feature type="domain" description="BON" evidence="3">
    <location>
        <begin position="152"/>
        <end position="220"/>
    </location>
</feature>
<dbReference type="PANTHER" id="PTHR48108:SF6">
    <property type="entry name" value="CBS DOMAIN-CONTAINING PROTEIN CBSX1, CHLOROPLASTIC"/>
    <property type="match status" value="1"/>
</dbReference>
<dbReference type="PANTHER" id="PTHR48108">
    <property type="entry name" value="CBS DOMAIN-CONTAINING PROTEIN CBSX2, CHLOROPLASTIC"/>
    <property type="match status" value="1"/>
</dbReference>
<dbReference type="AlphaFoldDB" id="A0A0U3U5V8"/>
<evidence type="ECO:0000313" key="7">
    <source>
        <dbReference type="Proteomes" id="UP001605990"/>
    </source>
</evidence>
<evidence type="ECO:0000259" key="3">
    <source>
        <dbReference type="PROSITE" id="PS50914"/>
    </source>
</evidence>
<dbReference type="Gene3D" id="3.30.1340.30">
    <property type="match status" value="1"/>
</dbReference>
<dbReference type="Proteomes" id="UP001605990">
    <property type="component" value="Unassembled WGS sequence"/>
</dbReference>
<reference evidence="6 7" key="2">
    <citation type="submission" date="2024-10" db="EMBL/GenBank/DDBJ databases">
        <title>Draft genome assembly of a novel steroid transforming actinomycete isolated from African clawed frog Xenopus laevis.</title>
        <authorList>
            <person name="Bragin E."/>
            <person name="Kollerov V."/>
            <person name="Donova M.V."/>
        </authorList>
    </citation>
    <scope>NUCLEOTIDE SEQUENCE [LARGE SCALE GENOMIC DNA]</scope>
    <source>
        <strain evidence="6 7">MTOC-St3</strain>
    </source>
</reference>
<dbReference type="Pfam" id="PF00571">
    <property type="entry name" value="CBS"/>
    <property type="match status" value="2"/>
</dbReference>
<dbReference type="PROSITE" id="PS50914">
    <property type="entry name" value="BON"/>
    <property type="match status" value="1"/>
</dbReference>
<sequence>MRNQKVGSVMTTQVIRAEYGTPFKAVAGLLSEHRVSGLPVVDDDQHVIGVVSETDLMLHQAATPLAYEPPPRFRLARLTPRARRRAAKARARTAGRLMTAPAVSVHAEDTVVEAARTMVEHRVNRLPVLDEDDRLVGIVTRHDLLQTFLRPDAEIREEVIREVLQRGLWLVNGSVEVTVTEGVVTLEGQLERKSEKEIAVAMTRRTDGDVDVVDRLTHRFDDSEFRDDTRVPGGVADDWLRRL</sequence>
<evidence type="ECO:0000256" key="2">
    <source>
        <dbReference type="PROSITE-ProRule" id="PRU00703"/>
    </source>
</evidence>
<dbReference type="PROSITE" id="PS51371">
    <property type="entry name" value="CBS"/>
    <property type="match status" value="2"/>
</dbReference>
<dbReference type="EMBL" id="JBIENY010000403">
    <property type="protein sequence ID" value="MFG6298993.1"/>
    <property type="molecule type" value="Genomic_DNA"/>
</dbReference>
<dbReference type="RefSeq" id="WP_046251124.1">
    <property type="nucleotide sequence ID" value="NZ_JBIENY010000403.1"/>
</dbReference>
<dbReference type="EMBL" id="KT362047">
    <property type="protein sequence ID" value="ALV82376.1"/>
    <property type="molecule type" value="Genomic_DNA"/>
</dbReference>
<dbReference type="Pfam" id="PF04972">
    <property type="entry name" value="BON"/>
    <property type="match status" value="1"/>
</dbReference>
<name>A0A0U3U5V8_STRRO</name>
<evidence type="ECO:0000313" key="6">
    <source>
        <dbReference type="EMBL" id="MFG6298993.1"/>
    </source>
</evidence>
<dbReference type="CDD" id="cd04586">
    <property type="entry name" value="CBS_pair_BON_assoc"/>
    <property type="match status" value="1"/>
</dbReference>
<dbReference type="InterPro" id="IPR051462">
    <property type="entry name" value="CBS_domain-containing"/>
</dbReference>
<keyword evidence="1" id="KW-0677">Repeat</keyword>
<protein>
    <submittedName>
        <fullName evidence="6">CBS domain-containing protein</fullName>
    </submittedName>
</protein>
<dbReference type="InterPro" id="IPR046342">
    <property type="entry name" value="CBS_dom_sf"/>
</dbReference>
<reference evidence="5" key="1">
    <citation type="submission" date="2015-08" db="EMBL/GenBank/DDBJ databases">
        <title>Discovery of a novel antibiotic invisible to genome mining, by efficient functional screening of genomic libraries.</title>
        <authorList>
            <person name="Xu M."/>
            <person name="Wang Y."/>
            <person name="Liu M."/>
            <person name="Zhao Z."/>
            <person name="Xu L."/>
            <person name="Chen X."/>
            <person name="Gao G."/>
            <person name="Han D."/>
            <person name="Liu L."/>
            <person name="Huang S."/>
            <person name="He X."/>
            <person name="Lin S."/>
            <person name="Kang Q."/>
            <person name="Ou H."/>
            <person name="Zhou H."/>
            <person name="Pang X."/>
            <person name="Deng Z."/>
            <person name="Tao M."/>
        </authorList>
    </citation>
    <scope>NUCLEOTIDE SEQUENCE</scope>
    <source>
        <strain evidence="5">Sal35</strain>
    </source>
</reference>
<keyword evidence="2" id="KW-0129">CBS domain</keyword>
<dbReference type="InterPro" id="IPR000644">
    <property type="entry name" value="CBS_dom"/>
</dbReference>
<feature type="domain" description="CBS" evidence="4">
    <location>
        <begin position="10"/>
        <end position="68"/>
    </location>
</feature>